<evidence type="ECO:0000313" key="4">
    <source>
        <dbReference type="Proteomes" id="UP000326799"/>
    </source>
</evidence>
<reference evidence="3 4" key="1">
    <citation type="submission" date="2019-04" db="EMBL/GenBank/DDBJ databases">
        <title>Fungal friends and foes A comparative genomics study of 23 Aspergillus species from section Flavi.</title>
        <authorList>
            <consortium name="DOE Joint Genome Institute"/>
            <person name="Kjaerbolling I."/>
            <person name="Vesth T.C."/>
            <person name="Frisvad J.C."/>
            <person name="Nybo J.L."/>
            <person name="Theobald S."/>
            <person name="Kildgaard S."/>
            <person name="Petersen T.I."/>
            <person name="Kuo A."/>
            <person name="Sato A."/>
            <person name="Lyhne E.K."/>
            <person name="Kogle M.E."/>
            <person name="Wiebenga A."/>
            <person name="Kun R.S."/>
            <person name="Lubbers R.J."/>
            <person name="Makela M.R."/>
            <person name="Barry K."/>
            <person name="Chovatia M."/>
            <person name="Clum A."/>
            <person name="Daum C."/>
            <person name="Haridas S."/>
            <person name="He G."/>
            <person name="LaButti K."/>
            <person name="Lipzen A."/>
            <person name="Mondo S."/>
            <person name="Pangilinan J."/>
            <person name="Riley R."/>
            <person name="Salamov A."/>
            <person name="Simmons B.A."/>
            <person name="Magnuson J.K."/>
            <person name="Henrissat B."/>
            <person name="Mortensen U.H."/>
            <person name="Larsen T.O."/>
            <person name="De vries R.P."/>
            <person name="Grigoriev I.V."/>
            <person name="Machida M."/>
            <person name="Baker S.E."/>
            <person name="Andersen M.R."/>
        </authorList>
    </citation>
    <scope>NUCLEOTIDE SEQUENCE [LARGE SCALE GENOMIC DNA]</scope>
    <source>
        <strain evidence="3 4">CBS 126849</strain>
    </source>
</reference>
<dbReference type="PANTHER" id="PTHR22893:SF91">
    <property type="entry name" value="NADPH DEHYDROGENASE 2-RELATED"/>
    <property type="match status" value="1"/>
</dbReference>
<dbReference type="InterPro" id="IPR013785">
    <property type="entry name" value="Aldolase_TIM"/>
</dbReference>
<name>A0A5N6EDQ2_9EURO</name>
<dbReference type="GO" id="GO:0010181">
    <property type="term" value="F:FMN binding"/>
    <property type="evidence" value="ECO:0007669"/>
    <property type="project" value="InterPro"/>
</dbReference>
<dbReference type="Pfam" id="PF00724">
    <property type="entry name" value="Oxidored_FMN"/>
    <property type="match status" value="1"/>
</dbReference>
<dbReference type="AlphaFoldDB" id="A0A5N6EDQ2"/>
<keyword evidence="4" id="KW-1185">Reference proteome</keyword>
<feature type="domain" description="NADH:flavin oxidoreductase/NADH oxidase N-terminal" evidence="2">
    <location>
        <begin position="8"/>
        <end position="340"/>
    </location>
</feature>
<dbReference type="CDD" id="cd02933">
    <property type="entry name" value="OYE_like_FMN"/>
    <property type="match status" value="1"/>
</dbReference>
<evidence type="ECO:0000259" key="2">
    <source>
        <dbReference type="Pfam" id="PF00724"/>
    </source>
</evidence>
<dbReference type="SUPFAM" id="SSF51395">
    <property type="entry name" value="FMN-linked oxidoreductases"/>
    <property type="match status" value="1"/>
</dbReference>
<dbReference type="Proteomes" id="UP000326799">
    <property type="component" value="Unassembled WGS sequence"/>
</dbReference>
<dbReference type="InterPro" id="IPR001155">
    <property type="entry name" value="OxRdtase_FMN_N"/>
</dbReference>
<dbReference type="Gene3D" id="3.20.20.70">
    <property type="entry name" value="Aldolase class I"/>
    <property type="match status" value="1"/>
</dbReference>
<dbReference type="FunFam" id="3.20.20.70:FF:000138">
    <property type="entry name" value="NADPH dehydrogenase 1"/>
    <property type="match status" value="1"/>
</dbReference>
<proteinExistence type="predicted"/>
<evidence type="ECO:0000313" key="3">
    <source>
        <dbReference type="EMBL" id="KAB8214480.1"/>
    </source>
</evidence>
<accession>A0A5N6EDQ2</accession>
<dbReference type="EMBL" id="ML733534">
    <property type="protein sequence ID" value="KAB8214480.1"/>
    <property type="molecule type" value="Genomic_DNA"/>
</dbReference>
<protein>
    <recommendedName>
        <fullName evidence="2">NADH:flavin oxidoreductase/NADH oxidase N-terminal domain-containing protein</fullName>
    </recommendedName>
</protein>
<dbReference type="PANTHER" id="PTHR22893">
    <property type="entry name" value="NADH OXIDOREDUCTASE-RELATED"/>
    <property type="match status" value="1"/>
</dbReference>
<dbReference type="InterPro" id="IPR045247">
    <property type="entry name" value="Oye-like"/>
</dbReference>
<keyword evidence="1" id="KW-0521">NADP</keyword>
<gene>
    <name evidence="3" type="ORF">BDV33DRAFT_228242</name>
</gene>
<sequence>MSLADSRLFHPLKVGNVDLQHRVVLAPLTRFRADDDHVPMPMTVEYYAQRACVPGTLLITEATYVSKRGGGMPNVPGIWNKNQIAAWRNITDAVHRQKSFIFMQLWALGRVAVPQIARDEGFDIVSSSPVPQANPMSPEIVTPRELTVYEIKQFIGDFVQAAKNAMEAGFDGVEIHGAGGYLIDQFTQDTCNRRNDEYGGSIENRSRFILEVTRGVADAIGAEKVGIRLSPWQSYQGMGMKEPIPQFTHVICGLKELKLAYLHLIEARVNGTEDVDKHDSNTPFIEAWGKISPVILAGGYTPSSASERLDKQDKEKDLLIAFGRHFIPNPDLAYRVKNGISFAPYDRSLFYMPKSERGLADYSFSAEFIRENEHWSSAN</sequence>
<evidence type="ECO:0000256" key="1">
    <source>
        <dbReference type="ARBA" id="ARBA00022857"/>
    </source>
</evidence>
<organism evidence="3 4">
    <name type="scientific">Aspergillus novoparasiticus</name>
    <dbReference type="NCBI Taxonomy" id="986946"/>
    <lineage>
        <taxon>Eukaryota</taxon>
        <taxon>Fungi</taxon>
        <taxon>Dikarya</taxon>
        <taxon>Ascomycota</taxon>
        <taxon>Pezizomycotina</taxon>
        <taxon>Eurotiomycetes</taxon>
        <taxon>Eurotiomycetidae</taxon>
        <taxon>Eurotiales</taxon>
        <taxon>Aspergillaceae</taxon>
        <taxon>Aspergillus</taxon>
        <taxon>Aspergillus subgen. Circumdati</taxon>
    </lineage>
</organism>
<dbReference type="GO" id="GO:0003959">
    <property type="term" value="F:NADPH dehydrogenase activity"/>
    <property type="evidence" value="ECO:0007669"/>
    <property type="project" value="TreeGrafter"/>
</dbReference>